<dbReference type="PANTHER" id="PTHR30383:SF29">
    <property type="entry name" value="SGNH HYDROLASE-TYPE ESTERASE DOMAIN-CONTAINING PROTEIN"/>
    <property type="match status" value="1"/>
</dbReference>
<protein>
    <recommendedName>
        <fullName evidence="1">SGNH hydrolase-type esterase domain-containing protein</fullName>
    </recommendedName>
</protein>
<dbReference type="Proteomes" id="UP000018114">
    <property type="component" value="Unassembled WGS sequence"/>
</dbReference>
<sequence length="201" mass="22817">MRILCYGDSNTWGYIPGVGTRYKKEERWTGILESLTKAEVIEEGMCGRTTVFGDYVEPFCNGMKYIAPCVLSHVPLDDIVIMLGTNDSKRRYHVSAREIRYGMEEVILRIRETLARVNETARIVIISPPQIYPLADSEFDEFSREKVKKLQKEYQELAELLGCSFLNSSEVVEQVGCDGIHLTKEDHKKLAEAVAEMVSAT</sequence>
<organism evidence="2">
    <name type="scientific">Mediterraneibacter gnavus CAG:126</name>
    <dbReference type="NCBI Taxonomy" id="1263106"/>
    <lineage>
        <taxon>Bacteria</taxon>
        <taxon>Bacillati</taxon>
        <taxon>Bacillota</taxon>
        <taxon>Clostridia</taxon>
        <taxon>Lachnospirales</taxon>
        <taxon>Lachnospiraceae</taxon>
        <taxon>Mediterraneibacter</taxon>
    </lineage>
</organism>
<dbReference type="EMBL" id="CBAL010000104">
    <property type="protein sequence ID" value="CCZ67925.1"/>
    <property type="molecule type" value="Genomic_DNA"/>
</dbReference>
<evidence type="ECO:0000313" key="2">
    <source>
        <dbReference type="EMBL" id="CCZ67925.1"/>
    </source>
</evidence>
<dbReference type="InterPro" id="IPR051532">
    <property type="entry name" value="Ester_Hydrolysis_Enzymes"/>
</dbReference>
<dbReference type="CDD" id="cd01839">
    <property type="entry name" value="SGNH_arylesterase_like"/>
    <property type="match status" value="1"/>
</dbReference>
<feature type="domain" description="SGNH hydrolase-type esterase" evidence="1">
    <location>
        <begin position="5"/>
        <end position="185"/>
    </location>
</feature>
<reference evidence="2" key="1">
    <citation type="submission" date="2012-11" db="EMBL/GenBank/DDBJ databases">
        <title>Dependencies among metagenomic species, viruses, plasmids and units of genetic variation.</title>
        <authorList>
            <person name="Nielsen H.B."/>
            <person name="Almeida M."/>
            <person name="Juncker A.S."/>
            <person name="Rasmussen S."/>
            <person name="Li J."/>
            <person name="Sunagawa S."/>
            <person name="Plichta D."/>
            <person name="Gautier L."/>
            <person name="Le Chatelier E."/>
            <person name="Peletier E."/>
            <person name="Bonde I."/>
            <person name="Nielsen T."/>
            <person name="Manichanh C."/>
            <person name="Arumugam M."/>
            <person name="Batto J."/>
            <person name="Santos M.B.Q.D."/>
            <person name="Blom N."/>
            <person name="Borruel N."/>
            <person name="Burgdorf K.S."/>
            <person name="Boumezbeur F."/>
            <person name="Casellas F."/>
            <person name="Dore J."/>
            <person name="Guarner F."/>
            <person name="Hansen T."/>
            <person name="Hildebrand F."/>
            <person name="Kaas R.S."/>
            <person name="Kennedy S."/>
            <person name="Kristiansen K."/>
            <person name="Kultima J.R."/>
            <person name="Leonard P."/>
            <person name="Levenez F."/>
            <person name="Lund O."/>
            <person name="Moumen B."/>
            <person name="Le Paslier D."/>
            <person name="Pons N."/>
            <person name="Pedersen O."/>
            <person name="Prifti E."/>
            <person name="Qin J."/>
            <person name="Raes J."/>
            <person name="Tap J."/>
            <person name="Tims S."/>
            <person name="Ussery D.W."/>
            <person name="Yamada T."/>
            <person name="MetaHit consortium"/>
            <person name="Renault P."/>
            <person name="Sicheritz-Ponten T."/>
            <person name="Bork P."/>
            <person name="Wang J."/>
            <person name="Brunak S."/>
            <person name="Ehrlich S.D."/>
        </authorList>
    </citation>
    <scope>NUCLEOTIDE SEQUENCE [LARGE SCALE GENOMIC DNA]</scope>
</reference>
<dbReference type="SUPFAM" id="SSF52266">
    <property type="entry name" value="SGNH hydrolase"/>
    <property type="match status" value="1"/>
</dbReference>
<comment type="caution">
    <text evidence="2">The sequence shown here is derived from an EMBL/GenBank/DDBJ whole genome shotgun (WGS) entry which is preliminary data.</text>
</comment>
<dbReference type="Pfam" id="PF13472">
    <property type="entry name" value="Lipase_GDSL_2"/>
    <property type="match status" value="1"/>
</dbReference>
<dbReference type="InterPro" id="IPR013830">
    <property type="entry name" value="SGNH_hydro"/>
</dbReference>
<gene>
    <name evidence="2" type="ORF">BN481_00751</name>
</gene>
<name>R5TQG0_MEDGN</name>
<dbReference type="Gene3D" id="3.40.50.1110">
    <property type="entry name" value="SGNH hydrolase"/>
    <property type="match status" value="1"/>
</dbReference>
<dbReference type="PANTHER" id="PTHR30383">
    <property type="entry name" value="THIOESTERASE 1/PROTEASE 1/LYSOPHOSPHOLIPASE L1"/>
    <property type="match status" value="1"/>
</dbReference>
<evidence type="ECO:0000259" key="1">
    <source>
        <dbReference type="Pfam" id="PF13472"/>
    </source>
</evidence>
<proteinExistence type="predicted"/>
<dbReference type="AlphaFoldDB" id="R5TQG0"/>
<accession>R5TQG0</accession>
<dbReference type="InterPro" id="IPR036514">
    <property type="entry name" value="SGNH_hydro_sf"/>
</dbReference>